<name>A0A0C2N641_THEKT</name>
<dbReference type="EMBL" id="JWZT01002428">
    <property type="protein sequence ID" value="KII69402.1"/>
    <property type="molecule type" value="Genomic_DNA"/>
</dbReference>
<sequence length="408" mass="46905">MRRRARKYIDRVIRSKNPSQTPHHWLIAEFFHSINDLILTKNAAEQLTHFSKCKTRRDFLAYKRVVFKRPRRFSPRFIDEHLFKLNELSRTLSAIAKGCTPEYNKIQLCYTPIPLVQGADVMVLIRSRHPMVVAGTIESTNFCPYDYKIRLRSKIYGYSGILLGGLEYLGANSSDVMPIPGLSFVKNRLPRFQNEPSVTESITKGHNSMARYKSSGMESVAISRSHLIFDMVKMSKFMAEKKHLLSSLMISGNLAEMQITFQNSLTLSTLIGCSSKLLSLSNVNRVSEYERTKDMKVVRARLEGVGNLERLKMNPRFPKFTSNCDLLADFCESLITVPFKISNVIINLLSYLSTCEYDGPALRLQKIHQITQTIIRSLPSSQYKYVFIYLRLVYEIEAQVCSMYNDSR</sequence>
<comment type="caution">
    <text evidence="1">The sequence shown here is derived from an EMBL/GenBank/DDBJ whole genome shotgun (WGS) entry which is preliminary data.</text>
</comment>
<keyword evidence="2" id="KW-1185">Reference proteome</keyword>
<evidence type="ECO:0000313" key="2">
    <source>
        <dbReference type="Proteomes" id="UP000031668"/>
    </source>
</evidence>
<accession>A0A0C2N641</accession>
<proteinExistence type="predicted"/>
<dbReference type="AlphaFoldDB" id="A0A0C2N641"/>
<organism evidence="1 2">
    <name type="scientific">Thelohanellus kitauei</name>
    <name type="common">Myxosporean</name>
    <dbReference type="NCBI Taxonomy" id="669202"/>
    <lineage>
        <taxon>Eukaryota</taxon>
        <taxon>Metazoa</taxon>
        <taxon>Cnidaria</taxon>
        <taxon>Myxozoa</taxon>
        <taxon>Myxosporea</taxon>
        <taxon>Bivalvulida</taxon>
        <taxon>Platysporina</taxon>
        <taxon>Myxobolidae</taxon>
        <taxon>Thelohanellus</taxon>
    </lineage>
</organism>
<gene>
    <name evidence="1" type="ORF">RF11_11046</name>
</gene>
<reference evidence="1 2" key="1">
    <citation type="journal article" date="2014" name="Genome Biol. Evol.">
        <title>The genome of the myxosporean Thelohanellus kitauei shows adaptations to nutrient acquisition within its fish host.</title>
        <authorList>
            <person name="Yang Y."/>
            <person name="Xiong J."/>
            <person name="Zhou Z."/>
            <person name="Huo F."/>
            <person name="Miao W."/>
            <person name="Ran C."/>
            <person name="Liu Y."/>
            <person name="Zhang J."/>
            <person name="Feng J."/>
            <person name="Wang M."/>
            <person name="Wang M."/>
            <person name="Wang L."/>
            <person name="Yao B."/>
        </authorList>
    </citation>
    <scope>NUCLEOTIDE SEQUENCE [LARGE SCALE GENOMIC DNA]</scope>
    <source>
        <strain evidence="1">Wuqing</strain>
    </source>
</reference>
<protein>
    <submittedName>
        <fullName evidence="1">Uncharacterized protein</fullName>
    </submittedName>
</protein>
<evidence type="ECO:0000313" key="1">
    <source>
        <dbReference type="EMBL" id="KII69402.1"/>
    </source>
</evidence>
<dbReference type="Proteomes" id="UP000031668">
    <property type="component" value="Unassembled WGS sequence"/>
</dbReference>